<dbReference type="InterPro" id="IPR001139">
    <property type="entry name" value="Glyco_hydro_30"/>
</dbReference>
<dbReference type="Proteomes" id="UP001306950">
    <property type="component" value="Unassembled WGS sequence"/>
</dbReference>
<dbReference type="InterPro" id="IPR033453">
    <property type="entry name" value="Glyco_hydro_30_TIM-barrel"/>
</dbReference>
<dbReference type="InterPro" id="IPR017853">
    <property type="entry name" value="GH"/>
</dbReference>
<dbReference type="PRINTS" id="PR00843">
    <property type="entry name" value="GLHYDRLASE30"/>
</dbReference>
<keyword evidence="9" id="KW-1185">Reference proteome</keyword>
<feature type="domain" description="Glycosyl hydrolase family 30 TIM-barrel" evidence="6">
    <location>
        <begin position="50"/>
        <end position="381"/>
    </location>
</feature>
<accession>A0ABU7VWM0</accession>
<evidence type="ECO:0000313" key="8">
    <source>
        <dbReference type="EMBL" id="MEF2967621.1"/>
    </source>
</evidence>
<dbReference type="InterPro" id="IPR033452">
    <property type="entry name" value="GH30_C"/>
</dbReference>
<keyword evidence="3 4" id="KW-0378">Hydrolase</keyword>
<dbReference type="PANTHER" id="PTHR11069">
    <property type="entry name" value="GLUCOSYLCERAMIDASE"/>
    <property type="match status" value="1"/>
</dbReference>
<organism evidence="8 9">
    <name type="scientific">Paenibacillus haidiansis</name>
    <dbReference type="NCBI Taxonomy" id="1574488"/>
    <lineage>
        <taxon>Bacteria</taxon>
        <taxon>Bacillati</taxon>
        <taxon>Bacillota</taxon>
        <taxon>Bacilli</taxon>
        <taxon>Bacillales</taxon>
        <taxon>Paenibacillaceae</taxon>
        <taxon>Paenibacillus</taxon>
    </lineage>
</organism>
<proteinExistence type="inferred from homology"/>
<protein>
    <submittedName>
        <fullName evidence="8">Glycoside hydrolase family 30 protein</fullName>
    </submittedName>
</protein>
<evidence type="ECO:0000256" key="1">
    <source>
        <dbReference type="ARBA" id="ARBA00005382"/>
    </source>
</evidence>
<dbReference type="RefSeq" id="WP_331847841.1">
    <property type="nucleotide sequence ID" value="NZ_JAZHPZ010000009.1"/>
</dbReference>
<dbReference type="InterPro" id="IPR013780">
    <property type="entry name" value="Glyco_hydro_b"/>
</dbReference>
<keyword evidence="2" id="KW-0732">Signal</keyword>
<evidence type="ECO:0000256" key="2">
    <source>
        <dbReference type="ARBA" id="ARBA00022729"/>
    </source>
</evidence>
<name>A0ABU7VWM0_9BACL</name>
<evidence type="ECO:0000259" key="7">
    <source>
        <dbReference type="Pfam" id="PF17189"/>
    </source>
</evidence>
<comment type="caution">
    <text evidence="8">The sequence shown here is derived from an EMBL/GenBank/DDBJ whole genome shotgun (WGS) entry which is preliminary data.</text>
</comment>
<dbReference type="PANTHER" id="PTHR11069:SF23">
    <property type="entry name" value="LYSOSOMAL ACID GLUCOSYLCERAMIDASE"/>
    <property type="match status" value="1"/>
</dbReference>
<sequence>MANWSKVLTSRDSGERLEQKGELPARAIASAETGIGKIRVNPNQTYQTVIGFGGAFTEAAAYTLSRISPDKRREVIESYFDPEKGLGYTLGRVHIHSCDFSLGNYTYVEDNDAELNTFDISRDRKWVLPFIHDAVKAAGGDITMLASPWSPPAWMKTNGEMNHGGQLKPEFRETWALYYTKFIKAYREEGVPIWGITVQNEPAAVQTWDSCIYSGEEERDFVRDYLGPTMHREGLEDVKILVWDHNRDLMVERASAVLSDPEAAKYVWGTGFHWYVSEAFENVGKVHDLFPDKHLLFTEGCQEGGVKLGEWFTGERYGRNMIGDLNNWTEGYLDWNLVLDETGGPNHVGNLCDAPVIADTVTGTVNYNSSYYYIGHFSKFIRPGAVRIGLASEIADLNMTAFRNGDGSVALVVQNETDDSRDFTLEFGGEAVTDSLPGHSIATYIIK</sequence>
<dbReference type="EMBL" id="JAZHPZ010000009">
    <property type="protein sequence ID" value="MEF2967621.1"/>
    <property type="molecule type" value="Genomic_DNA"/>
</dbReference>
<comment type="similarity">
    <text evidence="1 4">Belongs to the glycosyl hydrolase 30 family.</text>
</comment>
<evidence type="ECO:0000313" key="9">
    <source>
        <dbReference type="Proteomes" id="UP001306950"/>
    </source>
</evidence>
<feature type="domain" description="Glycosyl hydrolase family 30 beta sandwich" evidence="7">
    <location>
        <begin position="384"/>
        <end position="444"/>
    </location>
</feature>
<evidence type="ECO:0000256" key="5">
    <source>
        <dbReference type="SAM" id="MobiDB-lite"/>
    </source>
</evidence>
<dbReference type="Pfam" id="PF17189">
    <property type="entry name" value="Glyco_hydro_30C"/>
    <property type="match status" value="1"/>
</dbReference>
<evidence type="ECO:0000256" key="3">
    <source>
        <dbReference type="ARBA" id="ARBA00022801"/>
    </source>
</evidence>
<evidence type="ECO:0000256" key="4">
    <source>
        <dbReference type="RuleBase" id="RU361188"/>
    </source>
</evidence>
<dbReference type="Gene3D" id="2.60.40.1180">
    <property type="entry name" value="Golgi alpha-mannosidase II"/>
    <property type="match status" value="1"/>
</dbReference>
<dbReference type="SUPFAM" id="SSF51445">
    <property type="entry name" value="(Trans)glycosidases"/>
    <property type="match status" value="1"/>
</dbReference>
<evidence type="ECO:0000259" key="6">
    <source>
        <dbReference type="Pfam" id="PF02055"/>
    </source>
</evidence>
<feature type="region of interest" description="Disordered" evidence="5">
    <location>
        <begin position="1"/>
        <end position="20"/>
    </location>
</feature>
<feature type="compositionally biased region" description="Polar residues" evidence="5">
    <location>
        <begin position="1"/>
        <end position="11"/>
    </location>
</feature>
<dbReference type="GO" id="GO:0016787">
    <property type="term" value="F:hydrolase activity"/>
    <property type="evidence" value="ECO:0007669"/>
    <property type="project" value="UniProtKB-KW"/>
</dbReference>
<reference evidence="8 9" key="1">
    <citation type="submission" date="2024-02" db="EMBL/GenBank/DDBJ databases">
        <title>A nitrogen-fixing paenibacillus bacterium.</title>
        <authorList>
            <person name="Zhang W.L."/>
            <person name="Chen S.F."/>
        </authorList>
    </citation>
    <scope>NUCLEOTIDE SEQUENCE [LARGE SCALE GENOMIC DNA]</scope>
    <source>
        <strain evidence="8 9">M1</strain>
    </source>
</reference>
<dbReference type="Gene3D" id="3.20.20.80">
    <property type="entry name" value="Glycosidases"/>
    <property type="match status" value="1"/>
</dbReference>
<keyword evidence="4" id="KW-0326">Glycosidase</keyword>
<dbReference type="Pfam" id="PF02055">
    <property type="entry name" value="Glyco_hydro_30"/>
    <property type="match status" value="1"/>
</dbReference>
<dbReference type="SUPFAM" id="SSF51011">
    <property type="entry name" value="Glycosyl hydrolase domain"/>
    <property type="match status" value="1"/>
</dbReference>
<gene>
    <name evidence="8" type="ORF">V3851_17470</name>
</gene>